<gene>
    <name evidence="8" type="ORF">G6F51_001880</name>
</gene>
<keyword evidence="3" id="KW-0805">Transcription regulation</keyword>
<evidence type="ECO:0000256" key="6">
    <source>
        <dbReference type="SAM" id="Coils"/>
    </source>
</evidence>
<comment type="subcellular location">
    <subcellularLocation>
        <location evidence="1">Nucleus</location>
    </subcellularLocation>
</comment>
<sequence>MQSKSGLRKKKTPCECCRERKKKCSEGLPCERCKRLNIQCYYLEPIPTPNLHENEFDNCSELQLQVECLKNMIQDMEQNLQSLQSEKRPEKKYKSGSTIQETAATNWQLSLNKNGTISIHTDITTHTELLRHLESLSNNHFSLSKQAMLNACTAYIHRQKFEKKLRKGLFDAIIKCIEYNENESRFIIKDTVSTFSSNQSLVILMTSLLQVFFSCQFLDRVSFHQQTFWKLFIKDRAEPSPVVYALCAAILTDRCRHIAQLVSYKEMDSLSKLFFEKARDLIENRFDDASLETMMTFVYMATYKANTLYPREASMYLEFALRIRHILIQDKYKEPITCEIGEYETLKRQGTAFQYIMSVIQYVNNWRGIPVQHKPYYNDTVRNEARKMHATINLIKCDVTPMPDEPQSVIQSIIGKRYIDMISAIVHPYYMRVRHGADDDIPLPFILDIEQQLKQTYYQKIPSDYRLPASIFEDGLDDLEFRKRLSECDQCHPTSVKLAATFYQSFVGLYEPFLPAIQKRRLAGKIECDPFEVQAQKICYKSSIIVVRLLEYLCTKLGSCNTNLGLLSSVWEMHGRNACLGMTKKELVENGVYEYLSAEEIETSREYMIRCLGVLKQGYLFNGAEKGAWEYFNDFEQKLIKTLYNSPLQTTEYWGPVYGC</sequence>
<name>A0A9P6YL61_RHIOR</name>
<dbReference type="InterPro" id="IPR036864">
    <property type="entry name" value="Zn2-C6_fun-type_DNA-bd_sf"/>
</dbReference>
<dbReference type="GO" id="GO:0008270">
    <property type="term" value="F:zinc ion binding"/>
    <property type="evidence" value="ECO:0007669"/>
    <property type="project" value="InterPro"/>
</dbReference>
<dbReference type="GO" id="GO:0005634">
    <property type="term" value="C:nucleus"/>
    <property type="evidence" value="ECO:0007669"/>
    <property type="project" value="UniProtKB-SubCell"/>
</dbReference>
<keyword evidence="2" id="KW-0479">Metal-binding</keyword>
<dbReference type="OrthoDB" id="2328572at2759"/>
<dbReference type="CDD" id="cd12148">
    <property type="entry name" value="fungal_TF_MHR"/>
    <property type="match status" value="1"/>
</dbReference>
<dbReference type="PANTHER" id="PTHR47338:SF5">
    <property type="entry name" value="ZN(II)2CYS6 TRANSCRIPTION FACTOR (EUROFUNG)"/>
    <property type="match status" value="1"/>
</dbReference>
<dbReference type="PROSITE" id="PS50048">
    <property type="entry name" value="ZN2_CY6_FUNGAL_2"/>
    <property type="match status" value="1"/>
</dbReference>
<feature type="domain" description="Zn(2)-C6 fungal-type" evidence="7">
    <location>
        <begin position="13"/>
        <end position="42"/>
    </location>
</feature>
<evidence type="ECO:0000256" key="3">
    <source>
        <dbReference type="ARBA" id="ARBA00023015"/>
    </source>
</evidence>
<dbReference type="InterPro" id="IPR050815">
    <property type="entry name" value="TF_fung"/>
</dbReference>
<dbReference type="Pfam" id="PF00172">
    <property type="entry name" value="Zn_clus"/>
    <property type="match status" value="1"/>
</dbReference>
<dbReference type="Proteomes" id="UP000717996">
    <property type="component" value="Unassembled WGS sequence"/>
</dbReference>
<dbReference type="GO" id="GO:0000981">
    <property type="term" value="F:DNA-binding transcription factor activity, RNA polymerase II-specific"/>
    <property type="evidence" value="ECO:0007669"/>
    <property type="project" value="InterPro"/>
</dbReference>
<dbReference type="AlphaFoldDB" id="A0A9P6YL61"/>
<feature type="coiled-coil region" evidence="6">
    <location>
        <begin position="59"/>
        <end position="86"/>
    </location>
</feature>
<dbReference type="EMBL" id="JAANIT010000150">
    <property type="protein sequence ID" value="KAG1551385.1"/>
    <property type="molecule type" value="Genomic_DNA"/>
</dbReference>
<protein>
    <recommendedName>
        <fullName evidence="7">Zn(2)-C6 fungal-type domain-containing protein</fullName>
    </recommendedName>
</protein>
<dbReference type="PANTHER" id="PTHR47338">
    <property type="entry name" value="ZN(II)2CYS6 TRANSCRIPTION FACTOR (EUROFUNG)-RELATED"/>
    <property type="match status" value="1"/>
</dbReference>
<dbReference type="SMART" id="SM00066">
    <property type="entry name" value="GAL4"/>
    <property type="match status" value="1"/>
</dbReference>
<evidence type="ECO:0000256" key="4">
    <source>
        <dbReference type="ARBA" id="ARBA00023163"/>
    </source>
</evidence>
<evidence type="ECO:0000313" key="9">
    <source>
        <dbReference type="Proteomes" id="UP000717996"/>
    </source>
</evidence>
<evidence type="ECO:0000256" key="1">
    <source>
        <dbReference type="ARBA" id="ARBA00004123"/>
    </source>
</evidence>
<evidence type="ECO:0000313" key="8">
    <source>
        <dbReference type="EMBL" id="KAG1551385.1"/>
    </source>
</evidence>
<keyword evidence="5" id="KW-0539">Nucleus</keyword>
<proteinExistence type="predicted"/>
<accession>A0A9P6YL61</accession>
<organism evidence="8 9">
    <name type="scientific">Rhizopus oryzae</name>
    <name type="common">Mucormycosis agent</name>
    <name type="synonym">Rhizopus arrhizus var. delemar</name>
    <dbReference type="NCBI Taxonomy" id="64495"/>
    <lineage>
        <taxon>Eukaryota</taxon>
        <taxon>Fungi</taxon>
        <taxon>Fungi incertae sedis</taxon>
        <taxon>Mucoromycota</taxon>
        <taxon>Mucoromycotina</taxon>
        <taxon>Mucoromycetes</taxon>
        <taxon>Mucorales</taxon>
        <taxon>Mucorineae</taxon>
        <taxon>Rhizopodaceae</taxon>
        <taxon>Rhizopus</taxon>
    </lineage>
</organism>
<evidence type="ECO:0000256" key="5">
    <source>
        <dbReference type="ARBA" id="ARBA00023242"/>
    </source>
</evidence>
<dbReference type="SUPFAM" id="SSF57701">
    <property type="entry name" value="Zn2/Cys6 DNA-binding domain"/>
    <property type="match status" value="1"/>
</dbReference>
<comment type="caution">
    <text evidence="8">The sequence shown here is derived from an EMBL/GenBank/DDBJ whole genome shotgun (WGS) entry which is preliminary data.</text>
</comment>
<reference evidence="8" key="1">
    <citation type="journal article" date="2020" name="Microb. Genom.">
        <title>Genetic diversity of clinical and environmental Mucorales isolates obtained from an investigation of mucormycosis cases among solid organ transplant recipients.</title>
        <authorList>
            <person name="Nguyen M.H."/>
            <person name="Kaul D."/>
            <person name="Muto C."/>
            <person name="Cheng S.J."/>
            <person name="Richter R.A."/>
            <person name="Bruno V.M."/>
            <person name="Liu G."/>
            <person name="Beyhan S."/>
            <person name="Sundermann A.J."/>
            <person name="Mounaud S."/>
            <person name="Pasculle A.W."/>
            <person name="Nierman W.C."/>
            <person name="Driscoll E."/>
            <person name="Cumbie R."/>
            <person name="Clancy C.J."/>
            <person name="Dupont C.L."/>
        </authorList>
    </citation>
    <scope>NUCLEOTIDE SEQUENCE</scope>
    <source>
        <strain evidence="8">GL16</strain>
    </source>
</reference>
<dbReference type="InterPro" id="IPR001138">
    <property type="entry name" value="Zn2Cys6_DnaBD"/>
</dbReference>
<keyword evidence="4" id="KW-0804">Transcription</keyword>
<keyword evidence="6" id="KW-0175">Coiled coil</keyword>
<dbReference type="CDD" id="cd00067">
    <property type="entry name" value="GAL4"/>
    <property type="match status" value="1"/>
</dbReference>
<dbReference type="PROSITE" id="PS00463">
    <property type="entry name" value="ZN2_CY6_FUNGAL_1"/>
    <property type="match status" value="1"/>
</dbReference>
<evidence type="ECO:0000256" key="2">
    <source>
        <dbReference type="ARBA" id="ARBA00022723"/>
    </source>
</evidence>
<dbReference type="Gene3D" id="4.10.240.10">
    <property type="entry name" value="Zn(2)-C6 fungal-type DNA-binding domain"/>
    <property type="match status" value="1"/>
</dbReference>
<evidence type="ECO:0000259" key="7">
    <source>
        <dbReference type="PROSITE" id="PS50048"/>
    </source>
</evidence>